<proteinExistence type="predicted"/>
<name>A0A077L9N5_9BACT</name>
<keyword evidence="1" id="KW-0472">Membrane</keyword>
<organism evidence="2 3">
    <name type="scientific">Metamycoplasma canadense</name>
    <dbReference type="NCBI Taxonomy" id="29554"/>
    <lineage>
        <taxon>Bacteria</taxon>
        <taxon>Bacillati</taxon>
        <taxon>Mycoplasmatota</taxon>
        <taxon>Mycoplasmoidales</taxon>
        <taxon>Metamycoplasmataceae</taxon>
        <taxon>Metamycoplasma</taxon>
    </lineage>
</organism>
<evidence type="ECO:0000313" key="2">
    <source>
        <dbReference type="EMBL" id="BAP39748.1"/>
    </source>
</evidence>
<dbReference type="AlphaFoldDB" id="A0A077L9N5"/>
<dbReference type="Proteomes" id="UP000031641">
    <property type="component" value="Chromosome"/>
</dbReference>
<reference evidence="3" key="1">
    <citation type="journal article" date="2014" name="Genome Announc.">
        <title>Complete Genome Sequence of Mycoplasma canadense Strain HAZ 360_1 from Bovine Mastitic Milk in Japan.</title>
        <authorList>
            <person name="Hata E."/>
        </authorList>
    </citation>
    <scope>NUCLEOTIDE SEQUENCE [LARGE SCALE GENOMIC DNA]</scope>
    <source>
        <strain evidence="3">HAZ360_1</strain>
    </source>
</reference>
<sequence length="183" mass="22162">MNIKNYKKLFFSFDLLLNIVFFLSLFFIFVYIIWAKNYNKQFEDISLMPSTYKKYINWRYLYPVSFSLIYLSIILLQVTKFVILLRNKNGILKSLFPIFFINKINILNSDLKINKTNFIAFFVFLNISLLSILISAIFNIISDRVYWSFIVFIIYFVTIMVSYVPITIYFYNWNHNNKKNRIK</sequence>
<keyword evidence="1" id="KW-0812">Transmembrane</keyword>
<gene>
    <name evidence="2" type="ORF">MCAN360_0703</name>
</gene>
<dbReference type="KEGG" id="mcan:MCAN360_0703"/>
<dbReference type="RefSeq" id="WP_045434191.1">
    <property type="nucleotide sequence ID" value="NZ_AP014631.1"/>
</dbReference>
<dbReference type="EMBL" id="AP014631">
    <property type="protein sequence ID" value="BAP39748.1"/>
    <property type="molecule type" value="Genomic_DNA"/>
</dbReference>
<accession>A0A077L9N5</accession>
<evidence type="ECO:0000256" key="1">
    <source>
        <dbReference type="SAM" id="Phobius"/>
    </source>
</evidence>
<keyword evidence="1" id="KW-1133">Transmembrane helix</keyword>
<protein>
    <submittedName>
        <fullName evidence="2">Uncharacterized protein</fullName>
    </submittedName>
</protein>
<dbReference type="OrthoDB" id="9917885at2"/>
<keyword evidence="3" id="KW-1185">Reference proteome</keyword>
<dbReference type="HOGENOM" id="CLU_1553561_0_0_14"/>
<feature type="transmembrane region" description="Helical" evidence="1">
    <location>
        <begin position="118"/>
        <end position="141"/>
    </location>
</feature>
<feature type="transmembrane region" description="Helical" evidence="1">
    <location>
        <begin position="147"/>
        <end position="171"/>
    </location>
</feature>
<evidence type="ECO:0000313" key="3">
    <source>
        <dbReference type="Proteomes" id="UP000031641"/>
    </source>
</evidence>
<feature type="transmembrane region" description="Helical" evidence="1">
    <location>
        <begin position="12"/>
        <end position="34"/>
    </location>
</feature>
<feature type="transmembrane region" description="Helical" evidence="1">
    <location>
        <begin position="60"/>
        <end position="85"/>
    </location>
</feature>